<evidence type="ECO:0000256" key="7">
    <source>
        <dbReference type="ARBA" id="ARBA00022605"/>
    </source>
</evidence>
<dbReference type="GO" id="GO:0000105">
    <property type="term" value="P:L-histidine biosynthetic process"/>
    <property type="evidence" value="ECO:0007669"/>
    <property type="project" value="UniProtKB-KW"/>
</dbReference>
<keyword evidence="6 15" id="KW-0032">Aminotransferase</keyword>
<dbReference type="InterPro" id="IPR004839">
    <property type="entry name" value="Aminotransferase_I/II_large"/>
</dbReference>
<reference evidence="15 16" key="1">
    <citation type="submission" date="2018-08" db="EMBL/GenBank/DDBJ databases">
        <title>Chitinophaga sp. K20C18050901, a novel bacterium isolated from forest soil.</title>
        <authorList>
            <person name="Wang C."/>
        </authorList>
    </citation>
    <scope>NUCLEOTIDE SEQUENCE [LARGE SCALE GENOMIC DNA]</scope>
    <source>
        <strain evidence="15 16">K20C18050901</strain>
    </source>
</reference>
<dbReference type="InterPro" id="IPR015421">
    <property type="entry name" value="PyrdxlP-dep_Trfase_major"/>
</dbReference>
<dbReference type="PANTHER" id="PTHR43643:SF6">
    <property type="entry name" value="HISTIDINOL-PHOSPHATE AMINOTRANSFERASE"/>
    <property type="match status" value="1"/>
</dbReference>
<dbReference type="InterPro" id="IPR050106">
    <property type="entry name" value="HistidinolP_aminotransfase"/>
</dbReference>
<dbReference type="GO" id="GO:0004400">
    <property type="term" value="F:histidinol-phosphate transaminase activity"/>
    <property type="evidence" value="ECO:0007669"/>
    <property type="project" value="UniProtKB-EC"/>
</dbReference>
<feature type="signal peptide" evidence="13">
    <location>
        <begin position="1"/>
        <end position="22"/>
    </location>
</feature>
<dbReference type="PROSITE" id="PS00599">
    <property type="entry name" value="AA_TRANSFER_CLASS_2"/>
    <property type="match status" value="1"/>
</dbReference>
<protein>
    <recommendedName>
        <fullName evidence="5">histidinol-phosphate transaminase</fullName>
        <ecNumber evidence="5">2.6.1.9</ecNumber>
    </recommendedName>
</protein>
<comment type="pathway">
    <text evidence="3">Lipid metabolism.</text>
</comment>
<comment type="similarity">
    <text evidence="4">Belongs to the class-II pyridoxal-phosphate-dependent aminotransferase family. Histidinol-phosphate aminotransferase subfamily.</text>
</comment>
<evidence type="ECO:0000256" key="1">
    <source>
        <dbReference type="ARBA" id="ARBA00001933"/>
    </source>
</evidence>
<evidence type="ECO:0000256" key="9">
    <source>
        <dbReference type="ARBA" id="ARBA00022898"/>
    </source>
</evidence>
<evidence type="ECO:0000313" key="16">
    <source>
        <dbReference type="Proteomes" id="UP000261174"/>
    </source>
</evidence>
<proteinExistence type="inferred from homology"/>
<evidence type="ECO:0000256" key="10">
    <source>
        <dbReference type="ARBA" id="ARBA00023102"/>
    </source>
</evidence>
<dbReference type="InterPro" id="IPR015422">
    <property type="entry name" value="PyrdxlP-dep_Trfase_small"/>
</dbReference>
<evidence type="ECO:0000256" key="2">
    <source>
        <dbReference type="ARBA" id="ARBA00005011"/>
    </source>
</evidence>
<dbReference type="InterPro" id="IPR015424">
    <property type="entry name" value="PyrdxlP-dep_Trfase"/>
</dbReference>
<accession>A0A3E1NZ19</accession>
<dbReference type="Gene3D" id="3.90.1150.10">
    <property type="entry name" value="Aspartate Aminotransferase, domain 1"/>
    <property type="match status" value="1"/>
</dbReference>
<dbReference type="AlphaFoldDB" id="A0A3E1NZ19"/>
<keyword evidence="10" id="KW-0368">Histidine biosynthesis</keyword>
<comment type="cofactor">
    <cofactor evidence="1 12">
        <name>pyridoxal 5'-phosphate</name>
        <dbReference type="ChEBI" id="CHEBI:597326"/>
    </cofactor>
</comment>
<dbReference type="GO" id="GO:0030170">
    <property type="term" value="F:pyridoxal phosphate binding"/>
    <property type="evidence" value="ECO:0007669"/>
    <property type="project" value="InterPro"/>
</dbReference>
<keyword evidence="9 12" id="KW-0663">Pyridoxal phosphate</keyword>
<evidence type="ECO:0000256" key="11">
    <source>
        <dbReference type="ARBA" id="ARBA00047481"/>
    </source>
</evidence>
<dbReference type="SUPFAM" id="SSF53383">
    <property type="entry name" value="PLP-dependent transferases"/>
    <property type="match status" value="1"/>
</dbReference>
<keyword evidence="7" id="KW-0028">Amino-acid biosynthesis</keyword>
<evidence type="ECO:0000256" key="6">
    <source>
        <dbReference type="ARBA" id="ARBA00022576"/>
    </source>
</evidence>
<evidence type="ECO:0000259" key="14">
    <source>
        <dbReference type="Pfam" id="PF00155"/>
    </source>
</evidence>
<evidence type="ECO:0000313" key="15">
    <source>
        <dbReference type="EMBL" id="RFM33104.1"/>
    </source>
</evidence>
<comment type="caution">
    <text evidence="15">The sequence shown here is derived from an EMBL/GenBank/DDBJ whole genome shotgun (WGS) entry which is preliminary data.</text>
</comment>
<dbReference type="Pfam" id="PF00155">
    <property type="entry name" value="Aminotran_1_2"/>
    <property type="match status" value="1"/>
</dbReference>
<feature type="domain" description="Aminotransferase class I/classII large" evidence="14">
    <location>
        <begin position="25"/>
        <end position="337"/>
    </location>
</feature>
<keyword evidence="13" id="KW-0732">Signal</keyword>
<sequence length="347" mass="37961">MSVMYRFYIPTIFFFMCLNAGAQQLSLNENPYPPAAGVQEAIKKEMANIARYPGPDANALIAAIAQKEGVKEDQIITGEILAQLGVFLGLKGGEFIYSVPGYPVFTDAAASVGGKVIEVPLNDRKENDLQAISSKINEHTTAIFLVNPHNPSGTVSDKQTFHDFLHTAAKQAIILVDEAYLEYADDFAGRTAVNNIKEGDNIIVFRTFAKAYGMAGLSIGYCVAAPSIAKFLKDKGLGNVHDLNRLSIVAAKAALADKSYVPQLNKTITAERKKWNQLLDSLHLEHTSSQANFIYFNTGKPYGQVAAAFKAQGVQIARLFSPYNTWIRITIGLPSENKKAQEVLRKL</sequence>
<organism evidence="15 16">
    <name type="scientific">Chitinophaga silvisoli</name>
    <dbReference type="NCBI Taxonomy" id="2291814"/>
    <lineage>
        <taxon>Bacteria</taxon>
        <taxon>Pseudomonadati</taxon>
        <taxon>Bacteroidota</taxon>
        <taxon>Chitinophagia</taxon>
        <taxon>Chitinophagales</taxon>
        <taxon>Chitinophagaceae</taxon>
        <taxon>Chitinophaga</taxon>
    </lineage>
</organism>
<evidence type="ECO:0000256" key="3">
    <source>
        <dbReference type="ARBA" id="ARBA00005189"/>
    </source>
</evidence>
<keyword evidence="8 15" id="KW-0808">Transferase</keyword>
<dbReference type="PANTHER" id="PTHR43643">
    <property type="entry name" value="HISTIDINOL-PHOSPHATE AMINOTRANSFERASE 2"/>
    <property type="match status" value="1"/>
</dbReference>
<keyword evidence="16" id="KW-1185">Reference proteome</keyword>
<dbReference type="Proteomes" id="UP000261174">
    <property type="component" value="Unassembled WGS sequence"/>
</dbReference>
<dbReference type="InterPro" id="IPR001917">
    <property type="entry name" value="Aminotrans_II_pyridoxalP_BS"/>
</dbReference>
<evidence type="ECO:0000256" key="13">
    <source>
        <dbReference type="SAM" id="SignalP"/>
    </source>
</evidence>
<gene>
    <name evidence="15" type="ORF">DXN04_18910</name>
</gene>
<evidence type="ECO:0000256" key="12">
    <source>
        <dbReference type="RuleBase" id="RU003693"/>
    </source>
</evidence>
<evidence type="ECO:0000256" key="8">
    <source>
        <dbReference type="ARBA" id="ARBA00022679"/>
    </source>
</evidence>
<feature type="chain" id="PRO_5017576184" description="histidinol-phosphate transaminase" evidence="13">
    <location>
        <begin position="23"/>
        <end position="347"/>
    </location>
</feature>
<comment type="catalytic activity">
    <reaction evidence="11">
        <text>L-histidinol phosphate + 2-oxoglutarate = 3-(imidazol-4-yl)-2-oxopropyl phosphate + L-glutamate</text>
        <dbReference type="Rhea" id="RHEA:23744"/>
        <dbReference type="ChEBI" id="CHEBI:16810"/>
        <dbReference type="ChEBI" id="CHEBI:29985"/>
        <dbReference type="ChEBI" id="CHEBI:57766"/>
        <dbReference type="ChEBI" id="CHEBI:57980"/>
        <dbReference type="EC" id="2.6.1.9"/>
    </reaction>
</comment>
<dbReference type="CDD" id="cd00609">
    <property type="entry name" value="AAT_like"/>
    <property type="match status" value="1"/>
</dbReference>
<evidence type="ECO:0000256" key="4">
    <source>
        <dbReference type="ARBA" id="ARBA00007970"/>
    </source>
</evidence>
<comment type="pathway">
    <text evidence="2">Amino-acid biosynthesis; L-histidine biosynthesis; L-histidine from 5-phospho-alpha-D-ribose 1-diphosphate: step 7/9.</text>
</comment>
<dbReference type="EC" id="2.6.1.9" evidence="5"/>
<evidence type="ECO:0000256" key="5">
    <source>
        <dbReference type="ARBA" id="ARBA00012748"/>
    </source>
</evidence>
<dbReference type="EMBL" id="QTJV01000007">
    <property type="protein sequence ID" value="RFM33104.1"/>
    <property type="molecule type" value="Genomic_DNA"/>
</dbReference>
<dbReference type="Gene3D" id="3.40.640.10">
    <property type="entry name" value="Type I PLP-dependent aspartate aminotransferase-like (Major domain)"/>
    <property type="match status" value="1"/>
</dbReference>
<name>A0A3E1NZ19_9BACT</name>